<gene>
    <name evidence="2" type="ORF">C803_04077</name>
</gene>
<dbReference type="GO" id="GO:0047632">
    <property type="term" value="F:agmatine deiminase activity"/>
    <property type="evidence" value="ECO:0007669"/>
    <property type="project" value="TreeGrafter"/>
</dbReference>
<dbReference type="EMBL" id="ASSQ01000020">
    <property type="protein sequence ID" value="EOS15765.1"/>
    <property type="molecule type" value="Genomic_DNA"/>
</dbReference>
<dbReference type="Proteomes" id="UP000014140">
    <property type="component" value="Unassembled WGS sequence"/>
</dbReference>
<dbReference type="RefSeq" id="WP_010800903.1">
    <property type="nucleotide sequence ID" value="NZ_KE159520.1"/>
</dbReference>
<accession>S0GP97</accession>
<keyword evidence="1" id="KW-0378">Hydrolase</keyword>
<evidence type="ECO:0000313" key="3">
    <source>
        <dbReference type="Proteomes" id="UP000014140"/>
    </source>
</evidence>
<dbReference type="AlphaFoldDB" id="S0GP97"/>
<evidence type="ECO:0000256" key="1">
    <source>
        <dbReference type="ARBA" id="ARBA00022801"/>
    </source>
</evidence>
<organism evidence="2 3">
    <name type="scientific">Parabacteroides goldsteinii dnLKV18</name>
    <dbReference type="NCBI Taxonomy" id="1235789"/>
    <lineage>
        <taxon>Bacteria</taxon>
        <taxon>Pseudomonadati</taxon>
        <taxon>Bacteroidota</taxon>
        <taxon>Bacteroidia</taxon>
        <taxon>Bacteroidales</taxon>
        <taxon>Tannerellaceae</taxon>
        <taxon>Parabacteroides</taxon>
    </lineage>
</organism>
<dbReference type="PATRIC" id="fig|1235789.3.peg.4093"/>
<evidence type="ECO:0008006" key="4">
    <source>
        <dbReference type="Google" id="ProtNLM"/>
    </source>
</evidence>
<dbReference type="Gene3D" id="3.75.10.10">
    <property type="entry name" value="L-arginine/glycine Amidinotransferase, Chain A"/>
    <property type="match status" value="1"/>
</dbReference>
<evidence type="ECO:0000313" key="2">
    <source>
        <dbReference type="EMBL" id="EOS15765.1"/>
    </source>
</evidence>
<sequence length="293" mass="33977">MITDKETNFVYFSSLIKETDRYSSFWERLESILIEKRIGYSFIEYTRDIWCRDYMPVQTDINDFVQFDYFPDYYLSPKYISKLTIPFEVRVNQKMNAKKIDLVIDGGNIVKSGTCVILTEKVLKDNPKFNKDAIENIIKKELGVGNVYFIPQAPYEMTGHADGMVRFMNDTDLLVADYSNESKSWQDKMNKALENISLNIIPFPAEFVDEKNDDGDYTAKGIYINFMQLEDCILFPQFGLNMDEVALDYAKDLFPYCEVIPINSNEIALDGGVLNCITWNIKMKVCENECITL</sequence>
<name>S0GP97_9BACT</name>
<comment type="caution">
    <text evidence="2">The sequence shown here is derived from an EMBL/GenBank/DDBJ whole genome shotgun (WGS) entry which is preliminary data.</text>
</comment>
<protein>
    <recommendedName>
        <fullName evidence="4">Agmatine deiminase</fullName>
    </recommendedName>
</protein>
<dbReference type="PANTHER" id="PTHR31377:SF0">
    <property type="entry name" value="AGMATINE DEIMINASE-RELATED"/>
    <property type="match status" value="1"/>
</dbReference>
<dbReference type="SUPFAM" id="SSF55909">
    <property type="entry name" value="Pentein"/>
    <property type="match status" value="1"/>
</dbReference>
<dbReference type="GO" id="GO:0009446">
    <property type="term" value="P:putrescine biosynthetic process"/>
    <property type="evidence" value="ECO:0007669"/>
    <property type="project" value="InterPro"/>
</dbReference>
<dbReference type="PANTHER" id="PTHR31377">
    <property type="entry name" value="AGMATINE DEIMINASE-RELATED"/>
    <property type="match status" value="1"/>
</dbReference>
<reference evidence="2 3" key="1">
    <citation type="submission" date="2013-04" db="EMBL/GenBank/DDBJ databases">
        <title>The Genome Sequence of Parabacteroides goldsteinii dnLKV18.</title>
        <authorList>
            <consortium name="The Broad Institute Genomics Platform"/>
            <consortium name="The Broad Institute Genome Sequencing Center for Infectious Disease"/>
            <person name="Earl A."/>
            <person name="Xavier R."/>
            <person name="Kuhn K."/>
            <person name="Stappenbeck T."/>
            <person name="Walker B."/>
            <person name="Young S."/>
            <person name="Zeng Q."/>
            <person name="Gargeya S."/>
            <person name="Fitzgerald M."/>
            <person name="Haas B."/>
            <person name="Abouelleil A."/>
            <person name="Allen A.W."/>
            <person name="Alvarado L."/>
            <person name="Arachchi H.M."/>
            <person name="Berlin A.M."/>
            <person name="Chapman S.B."/>
            <person name="Gainer-Dewar J."/>
            <person name="Goldberg J."/>
            <person name="Griggs A."/>
            <person name="Gujja S."/>
            <person name="Hansen M."/>
            <person name="Howarth C."/>
            <person name="Imamovic A."/>
            <person name="Ireland A."/>
            <person name="Larimer J."/>
            <person name="McCowan C."/>
            <person name="Murphy C."/>
            <person name="Pearson M."/>
            <person name="Poon T.W."/>
            <person name="Priest M."/>
            <person name="Roberts A."/>
            <person name="Saif S."/>
            <person name="Shea T."/>
            <person name="Sisk P."/>
            <person name="Sykes S."/>
            <person name="Wortman J."/>
            <person name="Nusbaum C."/>
            <person name="Birren B."/>
        </authorList>
    </citation>
    <scope>NUCLEOTIDE SEQUENCE [LARGE SCALE GENOMIC DNA]</scope>
    <source>
        <strain evidence="3">dnLKV18</strain>
    </source>
</reference>
<dbReference type="InterPro" id="IPR007466">
    <property type="entry name" value="Peptidyl-Arg-deiminase_porph"/>
</dbReference>
<dbReference type="HOGENOM" id="CLU_051978_1_0_10"/>
<proteinExistence type="predicted"/>
<keyword evidence="3" id="KW-1185">Reference proteome</keyword>
<dbReference type="Pfam" id="PF04371">
    <property type="entry name" value="PAD_porph"/>
    <property type="match status" value="1"/>
</dbReference>
<dbReference type="GO" id="GO:0004668">
    <property type="term" value="F:protein-arginine deiminase activity"/>
    <property type="evidence" value="ECO:0007669"/>
    <property type="project" value="InterPro"/>
</dbReference>